<evidence type="ECO:0000313" key="3">
    <source>
        <dbReference type="Proteomes" id="UP001151071"/>
    </source>
</evidence>
<dbReference type="RefSeq" id="WP_271140997.1">
    <property type="nucleotide sequence ID" value="NZ_JAPYYP010000049.1"/>
</dbReference>
<proteinExistence type="predicted"/>
<name>A0A9X3Z5C4_9BACL</name>
<keyword evidence="3" id="KW-1185">Reference proteome</keyword>
<dbReference type="EMBL" id="JAPYYP010000049">
    <property type="protein sequence ID" value="MDA5110896.1"/>
    <property type="molecule type" value="Genomic_DNA"/>
</dbReference>
<dbReference type="AlphaFoldDB" id="A0A9X3Z5C4"/>
<dbReference type="InterPro" id="IPR007085">
    <property type="entry name" value="DNA/pantothenate-metab_flavo_C"/>
</dbReference>
<gene>
    <name evidence="2" type="ORF">O3V59_21390</name>
</gene>
<dbReference type="SUPFAM" id="SSF102645">
    <property type="entry name" value="CoaB-like"/>
    <property type="match status" value="1"/>
</dbReference>
<dbReference type="Proteomes" id="UP001151071">
    <property type="component" value="Unassembled WGS sequence"/>
</dbReference>
<dbReference type="Gene3D" id="3.40.50.10300">
    <property type="entry name" value="CoaB-like"/>
    <property type="match status" value="1"/>
</dbReference>
<accession>A0A9X3Z5C4</accession>
<evidence type="ECO:0000313" key="2">
    <source>
        <dbReference type="EMBL" id="MDA5110896.1"/>
    </source>
</evidence>
<evidence type="ECO:0000259" key="1">
    <source>
        <dbReference type="Pfam" id="PF04127"/>
    </source>
</evidence>
<dbReference type="InterPro" id="IPR035929">
    <property type="entry name" value="CoaB-like_sf"/>
</dbReference>
<sequence length="339" mass="37565">MTETAARYFNESVFTEVAKCHGILTPENNVVADVDIVVVTGALFEKDGWDKESIRARQRLCQGKQNPAIWIQDGAIQSIWKLDIVNNQKDIWLLKGAARKERSLSYDEIVMEAIRTLLGKRNGDFTGIKVIATGGGTIEPIDPVRNITNRSSGKMGKSLAEVFRDRGADVVFICTNRTLGSPIGTEVIHVDDVESLRREVLRQSGSADVLVMAAAVSDYRCKERSTTKIKKTSQPLHLELVPIPNFMKEVPKGVFKVGLAAETDPNPEGAKRKLLDRGFDLLCLNDVSRSDAGFEVDTNQVIIVGPEGIRHTTCLEDKYVVAWQIGDEIRKSLRESTKV</sequence>
<dbReference type="GO" id="GO:0015937">
    <property type="term" value="P:coenzyme A biosynthetic process"/>
    <property type="evidence" value="ECO:0007669"/>
    <property type="project" value="UniProtKB-ARBA"/>
</dbReference>
<protein>
    <recommendedName>
        <fullName evidence="1">DNA/pantothenate metabolism flavoprotein C-terminal domain-containing protein</fullName>
    </recommendedName>
</protein>
<reference evidence="2" key="1">
    <citation type="submission" date="2022-12" db="EMBL/GenBank/DDBJ databases">
        <title>Draft genome sequence of the thermophilic strain Brevibacillus thermoruber HT42, isolated from Los Humeros, Puebla, Mexico, with biotechnological potential.</title>
        <authorList>
            <person name="Lara Sanchez J."/>
            <person name="Solis Palacios R."/>
            <person name="Bustos Baena A.S."/>
            <person name="Ruz Baez A.E."/>
            <person name="Espinosa Luna G."/>
            <person name="Oliart Ros R.M."/>
        </authorList>
    </citation>
    <scope>NUCLEOTIDE SEQUENCE</scope>
    <source>
        <strain evidence="2">HT42</strain>
    </source>
</reference>
<comment type="caution">
    <text evidence="2">The sequence shown here is derived from an EMBL/GenBank/DDBJ whole genome shotgun (WGS) entry which is preliminary data.</text>
</comment>
<dbReference type="GO" id="GO:0003824">
    <property type="term" value="F:catalytic activity"/>
    <property type="evidence" value="ECO:0007669"/>
    <property type="project" value="UniProtKB-ARBA"/>
</dbReference>
<feature type="domain" description="DNA/pantothenate metabolism flavoprotein C-terminal" evidence="1">
    <location>
        <begin position="126"/>
        <end position="331"/>
    </location>
</feature>
<organism evidence="2 3">
    <name type="scientific">Brevibacillus thermoruber</name>
    <dbReference type="NCBI Taxonomy" id="33942"/>
    <lineage>
        <taxon>Bacteria</taxon>
        <taxon>Bacillati</taxon>
        <taxon>Bacillota</taxon>
        <taxon>Bacilli</taxon>
        <taxon>Bacillales</taxon>
        <taxon>Paenibacillaceae</taxon>
        <taxon>Brevibacillus</taxon>
    </lineage>
</organism>
<dbReference type="Pfam" id="PF04127">
    <property type="entry name" value="DFP"/>
    <property type="match status" value="1"/>
</dbReference>